<dbReference type="PANTHER" id="PTHR43591">
    <property type="entry name" value="METHYLTRANSFERASE"/>
    <property type="match status" value="1"/>
</dbReference>
<dbReference type="Proteomes" id="UP001172684">
    <property type="component" value="Unassembled WGS sequence"/>
</dbReference>
<dbReference type="CDD" id="cd02440">
    <property type="entry name" value="AdoMet_MTases"/>
    <property type="match status" value="1"/>
</dbReference>
<keyword evidence="2" id="KW-1185">Reference proteome</keyword>
<dbReference type="InterPro" id="IPR029063">
    <property type="entry name" value="SAM-dependent_MTases_sf"/>
</dbReference>
<organism evidence="1 2">
    <name type="scientific">Coniosporium apollinis</name>
    <dbReference type="NCBI Taxonomy" id="61459"/>
    <lineage>
        <taxon>Eukaryota</taxon>
        <taxon>Fungi</taxon>
        <taxon>Dikarya</taxon>
        <taxon>Ascomycota</taxon>
        <taxon>Pezizomycotina</taxon>
        <taxon>Dothideomycetes</taxon>
        <taxon>Dothideomycetes incertae sedis</taxon>
        <taxon>Coniosporium</taxon>
    </lineage>
</organism>
<dbReference type="SUPFAM" id="SSF53335">
    <property type="entry name" value="S-adenosyl-L-methionine-dependent methyltransferases"/>
    <property type="match status" value="1"/>
</dbReference>
<comment type="caution">
    <text evidence="1">The sequence shown here is derived from an EMBL/GenBank/DDBJ whole genome shotgun (WGS) entry which is preliminary data.</text>
</comment>
<dbReference type="PANTHER" id="PTHR43591:SF10">
    <property type="entry name" value="ABC TRANSMEMBRANE TYPE-1 DOMAIN-CONTAINING PROTEIN-RELATED"/>
    <property type="match status" value="1"/>
</dbReference>
<evidence type="ECO:0000313" key="2">
    <source>
        <dbReference type="Proteomes" id="UP001172684"/>
    </source>
</evidence>
<dbReference type="EMBL" id="JAPDRL010000017">
    <property type="protein sequence ID" value="KAJ9666794.1"/>
    <property type="molecule type" value="Genomic_DNA"/>
</dbReference>
<name>A0ABQ9NWN2_9PEZI</name>
<accession>A0ABQ9NWN2</accession>
<sequence length="305" mass="34737">MTETASLTASVYEFLEQYGHRYHRDGKDLLPIDESEQDRLDLQHHIFKMILDGELTATKIPQDVQAVLDVGTGTGIWAIEMGEEYPGATIKGLDQAPIQPSWVPPNVQFEVDDVTKPWERRPNSLDFVHVRSMAGLIKDWSAFLADAYLHLAPGGMIEVSDFTTRFQCNDGTFKQDSYCKQWEVAFHELAVSVFGMDFETAPKMAGWLEDAGFVDVQLLTKIVPVGPWPKDRNLKTIGLYHRTHMLDMGFENYSMFLFTRGGWDPIEIHSLLAHVRRELKDPRIHTYTTAVFFTARKPEAKGNDD</sequence>
<evidence type="ECO:0000313" key="1">
    <source>
        <dbReference type="EMBL" id="KAJ9666794.1"/>
    </source>
</evidence>
<proteinExistence type="predicted"/>
<evidence type="ECO:0008006" key="3">
    <source>
        <dbReference type="Google" id="ProtNLM"/>
    </source>
</evidence>
<gene>
    <name evidence="1" type="ORF">H2201_003198</name>
</gene>
<dbReference type="Gene3D" id="3.40.50.150">
    <property type="entry name" value="Vaccinia Virus protein VP39"/>
    <property type="match status" value="1"/>
</dbReference>
<reference evidence="1" key="1">
    <citation type="submission" date="2022-10" db="EMBL/GenBank/DDBJ databases">
        <title>Culturing micro-colonial fungi from biological soil crusts in the Mojave desert and describing Neophaeococcomyces mojavensis, and introducing the new genera and species Taxawa tesnikishii.</title>
        <authorList>
            <person name="Kurbessoian T."/>
            <person name="Stajich J.E."/>
        </authorList>
    </citation>
    <scope>NUCLEOTIDE SEQUENCE</scope>
    <source>
        <strain evidence="1">TK_1</strain>
    </source>
</reference>
<protein>
    <recommendedName>
        <fullName evidence="3">S-adenosyl-L-methionine-dependent methyltransferase</fullName>
    </recommendedName>
</protein>
<dbReference type="Pfam" id="PF13489">
    <property type="entry name" value="Methyltransf_23"/>
    <property type="match status" value="1"/>
</dbReference>